<dbReference type="InterPro" id="IPR000595">
    <property type="entry name" value="cNMP-bd_dom"/>
</dbReference>
<keyword evidence="1" id="KW-0106">Calcium</keyword>
<organism evidence="5 6">
    <name type="scientific">Tetradesmus obliquus</name>
    <name type="common">Green alga</name>
    <name type="synonym">Acutodesmus obliquus</name>
    <dbReference type="NCBI Taxonomy" id="3088"/>
    <lineage>
        <taxon>Eukaryota</taxon>
        <taxon>Viridiplantae</taxon>
        <taxon>Chlorophyta</taxon>
        <taxon>core chlorophytes</taxon>
        <taxon>Chlorophyceae</taxon>
        <taxon>CS clade</taxon>
        <taxon>Sphaeropleales</taxon>
        <taxon>Scenedesmaceae</taxon>
        <taxon>Tetradesmus</taxon>
    </lineage>
</organism>
<evidence type="ECO:0000259" key="3">
    <source>
        <dbReference type="PROSITE" id="PS50042"/>
    </source>
</evidence>
<feature type="compositionally biased region" description="Low complexity" evidence="2">
    <location>
        <begin position="1455"/>
        <end position="1469"/>
    </location>
</feature>
<feature type="region of interest" description="Disordered" evidence="2">
    <location>
        <begin position="967"/>
        <end position="1024"/>
    </location>
</feature>
<dbReference type="InterPro" id="IPR014710">
    <property type="entry name" value="RmlC-like_jellyroll"/>
</dbReference>
<gene>
    <name evidence="5" type="ORF">BQ4739_LOCUS16593</name>
</gene>
<evidence type="ECO:0000313" key="5">
    <source>
        <dbReference type="EMBL" id="SZX76232.1"/>
    </source>
</evidence>
<reference evidence="5 6" key="1">
    <citation type="submission" date="2016-10" db="EMBL/GenBank/DDBJ databases">
        <authorList>
            <person name="Cai Z."/>
        </authorList>
    </citation>
    <scope>NUCLEOTIDE SEQUENCE [LARGE SCALE GENOMIC DNA]</scope>
</reference>
<sequence length="1509" mass="151794">MDKGQQLPGSHLLAALHSRMERIKSVVRVCKAASKRPHSRTNTDINHIAAETQSATLLTREGPAVHRELCHVLQALNVSQMQSVRLPGEFKSGIMVYVLQGRVQIRTRSKAAFEHGFECSSNSSNSSPGASSTSSPGASSTGSGGSSSPDSSSGGKKAPAGTAARASSDGTNAAAGSAGAAGASEADLRALFDSIDKDGSGAIDVEELQYALSVMGIDKSPAEVQELMDSVDKDGSGQLEFEEFVLILTTKLGVGGGQRESAWQELPDGSWSMEVEQGGAFGEAALLKGLAQEGLLLALEDCSLLTLDAASYGSILAHGFDGQLNAKLAILKSSSILATCISNRSDIRGLAYAAASESMGWAGQLYAAGQAATALYVIQEGSCRIVTKTRAADSSTAAGASTTAVSPSRATDSSMETSTDGATLASGTGGGGSSASTAAAVALLSSPRHGLHSPRSRLVERRVEVALLGPGDLAGEASALGHACHASSAVVCSAHILVLRLDLQDLRQLLHPGDMQHLAQLLQLREEERQQRLHAAAVTTSAVLKQQQHVKAAALSASGITAGSDAVLALPGEGGGGRQAAAVSSAGGQKQAGLPLPLSTAASVAAAIAAAGGSPRKDLPSRIEREKVTAVQQLLEWLTASNEEIETSQSLAMSAAVAALAAAHADPTGSGGSSSSSGLRRSTCTSSQMACAAAAAASSQHGALRHSSAIGNGSCSSLLRKGRRTCSPPSCRHSSPPGQQHTSAAELLLPPSLQRKLAAVLHRAQTCEGTRSNALSSSSKNRRHGHSTQHAGSVSTPGVAGIGAGTNRSSSGAGCSCSLGGGQLSSRNRGSSPGQGSTPSSPRVAASSESGNRHRNSGSLTARAYHSAGGCQTDRAAERHLQCYTSRQVHSSSECRSALAAASRGGWLAAQHVPAAGDFTSDGTGAVLQHSTSSGSSSSSLAQQSCCTCSAAGAASSSGEPAAAGAAAGSLVQQRQKPRAACDPARRAISPRATKQPQSAPHLSKPPSPGPGSPRLKPLGGCAAPQEGSHACKMQVQGFSAASHADGHAEGDGSAAAAAAAAVGQYQAGQQQHVQRQLAAIHQQQGVLCCPATDGFFLTDAPAWLQDTACMPPVSQEAAAAVSAAVTAAEAMRASNSIDLCINRAASPCTSRTMHSHKPSLGIVSVELAEGLAAIGAASMAGSRLVTPRSPAAAAAAGAGALRSSRAVSAMAALQSALTSAGQVTSRHTSSCVHCTDGAAGAAGGASSRCSQPATMQNLAAAAAAAVAAAGAGGGESVAVPLPRTSRTSHSRPVPVRVISAVDASVWQAAEAAAGCTSWSLGVRLLQSPRGTVDATLVQREPPAQQIAADNSPVACQNIISDSSSNVKAQDAQPLQQHQQGCMQQQGTRTKAASPPVPRLQLQKLRNVDLGLVSSSAVLSNMKSSIPAAAEPAASNRPGALPAAAVQQKIPKASVATGGTAGTTSAAVAPLPSWRSALTTRWQPGGRFSKQADANGDNNPLQGSLTSRL</sequence>
<feature type="region of interest" description="Disordered" evidence="2">
    <location>
        <begin position="824"/>
        <end position="860"/>
    </location>
</feature>
<feature type="compositionally biased region" description="Low complexity" evidence="2">
    <location>
        <begin position="396"/>
        <end position="408"/>
    </location>
</feature>
<protein>
    <recommendedName>
        <fullName evidence="7">Calmodulin</fullName>
    </recommendedName>
</protein>
<dbReference type="SUPFAM" id="SSF51206">
    <property type="entry name" value="cAMP-binding domain-like"/>
    <property type="match status" value="2"/>
</dbReference>
<feature type="compositionally biased region" description="Low complexity" evidence="2">
    <location>
        <begin position="824"/>
        <end position="842"/>
    </location>
</feature>
<feature type="region of interest" description="Disordered" evidence="2">
    <location>
        <begin position="117"/>
        <end position="180"/>
    </location>
</feature>
<dbReference type="Pfam" id="PF13499">
    <property type="entry name" value="EF-hand_7"/>
    <property type="match status" value="1"/>
</dbReference>
<dbReference type="GO" id="GO:0005509">
    <property type="term" value="F:calcium ion binding"/>
    <property type="evidence" value="ECO:0007669"/>
    <property type="project" value="InterPro"/>
</dbReference>
<evidence type="ECO:0000313" key="6">
    <source>
        <dbReference type="Proteomes" id="UP000256970"/>
    </source>
</evidence>
<feature type="region of interest" description="Disordered" evidence="2">
    <location>
        <begin position="396"/>
        <end position="431"/>
    </location>
</feature>
<dbReference type="InterPro" id="IPR018490">
    <property type="entry name" value="cNMP-bd_dom_sf"/>
</dbReference>
<feature type="domain" description="Cyclic nucleotide-binding" evidence="3">
    <location>
        <begin position="275"/>
        <end position="316"/>
    </location>
</feature>
<dbReference type="InterPro" id="IPR011992">
    <property type="entry name" value="EF-hand-dom_pair"/>
</dbReference>
<feature type="domain" description="EF-hand" evidence="4">
    <location>
        <begin position="219"/>
        <end position="254"/>
    </location>
</feature>
<feature type="compositionally biased region" description="Polar residues" evidence="2">
    <location>
        <begin position="767"/>
        <end position="779"/>
    </location>
</feature>
<feature type="compositionally biased region" description="Low complexity" evidence="2">
    <location>
        <begin position="417"/>
        <end position="426"/>
    </location>
</feature>
<feature type="compositionally biased region" description="Low complexity" evidence="2">
    <location>
        <begin position="120"/>
        <end position="155"/>
    </location>
</feature>
<feature type="compositionally biased region" description="Polar residues" evidence="2">
    <location>
        <begin position="1496"/>
        <end position="1509"/>
    </location>
</feature>
<dbReference type="SUPFAM" id="SSF47473">
    <property type="entry name" value="EF-hand"/>
    <property type="match status" value="1"/>
</dbReference>
<dbReference type="PANTHER" id="PTHR23011:SF28">
    <property type="entry name" value="CYCLIC NUCLEOTIDE-BINDING DOMAIN CONTAINING PROTEIN"/>
    <property type="match status" value="1"/>
</dbReference>
<evidence type="ECO:0000256" key="2">
    <source>
        <dbReference type="SAM" id="MobiDB-lite"/>
    </source>
</evidence>
<dbReference type="PROSITE" id="PS00018">
    <property type="entry name" value="EF_HAND_1"/>
    <property type="match status" value="2"/>
</dbReference>
<dbReference type="STRING" id="3088.A0A383WG61"/>
<dbReference type="InterPro" id="IPR018247">
    <property type="entry name" value="EF_Hand_1_Ca_BS"/>
</dbReference>
<dbReference type="EMBL" id="FNXT01001251">
    <property type="protein sequence ID" value="SZX76232.1"/>
    <property type="molecule type" value="Genomic_DNA"/>
</dbReference>
<feature type="compositionally biased region" description="Low complexity" evidence="2">
    <location>
        <begin position="166"/>
        <end position="180"/>
    </location>
</feature>
<dbReference type="PROSITE" id="PS50042">
    <property type="entry name" value="CNMP_BINDING_3"/>
    <property type="match status" value="1"/>
</dbReference>
<dbReference type="PANTHER" id="PTHR23011">
    <property type="entry name" value="CYCLIC NUCLEOTIDE-BINDING DOMAIN CONTAINING PROTEIN"/>
    <property type="match status" value="1"/>
</dbReference>
<dbReference type="Proteomes" id="UP000256970">
    <property type="component" value="Unassembled WGS sequence"/>
</dbReference>
<evidence type="ECO:0008006" key="7">
    <source>
        <dbReference type="Google" id="ProtNLM"/>
    </source>
</evidence>
<evidence type="ECO:0000259" key="4">
    <source>
        <dbReference type="PROSITE" id="PS50222"/>
    </source>
</evidence>
<evidence type="ECO:0000256" key="1">
    <source>
        <dbReference type="ARBA" id="ARBA00022837"/>
    </source>
</evidence>
<dbReference type="PROSITE" id="PS50222">
    <property type="entry name" value="EF_HAND_2"/>
    <property type="match status" value="2"/>
</dbReference>
<feature type="region of interest" description="Disordered" evidence="2">
    <location>
        <begin position="1455"/>
        <end position="1509"/>
    </location>
</feature>
<dbReference type="Gene3D" id="1.10.238.10">
    <property type="entry name" value="EF-hand"/>
    <property type="match status" value="1"/>
</dbReference>
<dbReference type="Gene3D" id="2.60.120.10">
    <property type="entry name" value="Jelly Rolls"/>
    <property type="match status" value="2"/>
</dbReference>
<dbReference type="InterPro" id="IPR002048">
    <property type="entry name" value="EF_hand_dom"/>
</dbReference>
<keyword evidence="6" id="KW-1185">Reference proteome</keyword>
<dbReference type="SMART" id="SM00054">
    <property type="entry name" value="EFh"/>
    <property type="match status" value="2"/>
</dbReference>
<feature type="region of interest" description="Disordered" evidence="2">
    <location>
        <begin position="764"/>
        <end position="812"/>
    </location>
</feature>
<feature type="domain" description="EF-hand" evidence="4">
    <location>
        <begin position="183"/>
        <end position="218"/>
    </location>
</feature>
<dbReference type="CDD" id="cd00051">
    <property type="entry name" value="EFh"/>
    <property type="match status" value="1"/>
</dbReference>
<accession>A0A383WG61</accession>
<proteinExistence type="predicted"/>
<name>A0A383WG61_TETOB</name>